<protein>
    <submittedName>
        <fullName evidence="2">Uncharacterized protein</fullName>
    </submittedName>
</protein>
<dbReference type="AlphaFoldDB" id="A0A2H3JAK8"/>
<evidence type="ECO:0000313" key="2">
    <source>
        <dbReference type="EMBL" id="PCH39302.1"/>
    </source>
</evidence>
<evidence type="ECO:0000313" key="3">
    <source>
        <dbReference type="Proteomes" id="UP000218811"/>
    </source>
</evidence>
<dbReference type="Pfam" id="PF18759">
    <property type="entry name" value="Plavaka"/>
    <property type="match status" value="1"/>
</dbReference>
<feature type="compositionally biased region" description="Polar residues" evidence="1">
    <location>
        <begin position="1"/>
        <end position="12"/>
    </location>
</feature>
<feature type="compositionally biased region" description="Basic and acidic residues" evidence="1">
    <location>
        <begin position="13"/>
        <end position="23"/>
    </location>
</feature>
<name>A0A2H3JAK8_WOLCO</name>
<feature type="region of interest" description="Disordered" evidence="1">
    <location>
        <begin position="1"/>
        <end position="64"/>
    </location>
</feature>
<organism evidence="2 3">
    <name type="scientific">Wolfiporia cocos (strain MD-104)</name>
    <name type="common">Brown rot fungus</name>
    <dbReference type="NCBI Taxonomy" id="742152"/>
    <lineage>
        <taxon>Eukaryota</taxon>
        <taxon>Fungi</taxon>
        <taxon>Dikarya</taxon>
        <taxon>Basidiomycota</taxon>
        <taxon>Agaricomycotina</taxon>
        <taxon>Agaricomycetes</taxon>
        <taxon>Polyporales</taxon>
        <taxon>Phaeolaceae</taxon>
        <taxon>Wolfiporia</taxon>
    </lineage>
</organism>
<dbReference type="OrthoDB" id="3199698at2759"/>
<gene>
    <name evidence="2" type="ORF">WOLCODRAFT_21411</name>
</gene>
<dbReference type="EMBL" id="KB467976">
    <property type="protein sequence ID" value="PCH39302.1"/>
    <property type="molecule type" value="Genomic_DNA"/>
</dbReference>
<reference evidence="2 3" key="1">
    <citation type="journal article" date="2012" name="Science">
        <title>The Paleozoic origin of enzymatic lignin decomposition reconstructed from 31 fungal genomes.</title>
        <authorList>
            <person name="Floudas D."/>
            <person name="Binder M."/>
            <person name="Riley R."/>
            <person name="Barry K."/>
            <person name="Blanchette R.A."/>
            <person name="Henrissat B."/>
            <person name="Martinez A.T."/>
            <person name="Otillar R."/>
            <person name="Spatafora J.W."/>
            <person name="Yadav J.S."/>
            <person name="Aerts A."/>
            <person name="Benoit I."/>
            <person name="Boyd A."/>
            <person name="Carlson A."/>
            <person name="Copeland A."/>
            <person name="Coutinho P.M."/>
            <person name="de Vries R.P."/>
            <person name="Ferreira P."/>
            <person name="Findley K."/>
            <person name="Foster B."/>
            <person name="Gaskell J."/>
            <person name="Glotzer D."/>
            <person name="Gorecki P."/>
            <person name="Heitman J."/>
            <person name="Hesse C."/>
            <person name="Hori C."/>
            <person name="Igarashi K."/>
            <person name="Jurgens J.A."/>
            <person name="Kallen N."/>
            <person name="Kersten P."/>
            <person name="Kohler A."/>
            <person name="Kuees U."/>
            <person name="Kumar T.K.A."/>
            <person name="Kuo A."/>
            <person name="LaButti K."/>
            <person name="Larrondo L.F."/>
            <person name="Lindquist E."/>
            <person name="Ling A."/>
            <person name="Lombard V."/>
            <person name="Lucas S."/>
            <person name="Lundell T."/>
            <person name="Martin R."/>
            <person name="McLaughlin D.J."/>
            <person name="Morgenstern I."/>
            <person name="Morin E."/>
            <person name="Murat C."/>
            <person name="Nagy L.G."/>
            <person name="Nolan M."/>
            <person name="Ohm R.A."/>
            <person name="Patyshakuliyeva A."/>
            <person name="Rokas A."/>
            <person name="Ruiz-Duenas F.J."/>
            <person name="Sabat G."/>
            <person name="Salamov A."/>
            <person name="Samejima M."/>
            <person name="Schmutz J."/>
            <person name="Slot J.C."/>
            <person name="St John F."/>
            <person name="Stenlid J."/>
            <person name="Sun H."/>
            <person name="Sun S."/>
            <person name="Syed K."/>
            <person name="Tsang A."/>
            <person name="Wiebenga A."/>
            <person name="Young D."/>
            <person name="Pisabarro A."/>
            <person name="Eastwood D.C."/>
            <person name="Martin F."/>
            <person name="Cullen D."/>
            <person name="Grigoriev I.V."/>
            <person name="Hibbett D.S."/>
        </authorList>
    </citation>
    <scope>NUCLEOTIDE SEQUENCE [LARGE SCALE GENOMIC DNA]</scope>
    <source>
        <strain evidence="2 3">MD-104</strain>
    </source>
</reference>
<accession>A0A2H3JAK8</accession>
<dbReference type="InterPro" id="IPR041078">
    <property type="entry name" value="Plavaka"/>
</dbReference>
<dbReference type="STRING" id="742152.A0A2H3JAK8"/>
<keyword evidence="3" id="KW-1185">Reference proteome</keyword>
<sequence>MPSDLESLTSSPSEHEQVAEKGHQGYIEYHSTIDGRPCDSSGTYLDPDTPPPQRYPRERDDYSPFRDRVEFETAEFLYKKNQMSGGDINTLMTLWAASIIRLGGEPPFADSEDLYSPMPEGEVPSWMSTSYKVWFRDVKTVAENMLSNPDFDGEIDYSPYREYDAIGLGSKQILEELQDIISSDPSTHGSMFCPIILGSDKTTVSVATGQNEYYPLYMSLGSVHNNVRRAHRNAVSVIGFLAIPKNMKFRKFRHQLFQSSLSMILKPLHTAMSVPQVTRCPDGHYRRVIYGLGPYIADYPEQALAACIVQGWCPTCTALYDALDGGPAPLRFREHTEELVESLDLMTLWNEYGIVGDIIDYDTSTKGGTSSNGLGTTQKL</sequence>
<dbReference type="Proteomes" id="UP000218811">
    <property type="component" value="Unassembled WGS sequence"/>
</dbReference>
<proteinExistence type="predicted"/>
<feature type="compositionally biased region" description="Basic and acidic residues" evidence="1">
    <location>
        <begin position="55"/>
        <end position="64"/>
    </location>
</feature>
<dbReference type="OMA" id="RTHEHTE"/>
<evidence type="ECO:0000256" key="1">
    <source>
        <dbReference type="SAM" id="MobiDB-lite"/>
    </source>
</evidence>